<keyword evidence="2" id="KW-1185">Reference proteome</keyword>
<name>A0ABT9BHR3_9BACT</name>
<dbReference type="RefSeq" id="WP_305009264.1">
    <property type="nucleotide sequence ID" value="NZ_JAUQSY010000027.1"/>
</dbReference>
<evidence type="ECO:0008006" key="3">
    <source>
        <dbReference type="Google" id="ProtNLM"/>
    </source>
</evidence>
<reference evidence="1" key="1">
    <citation type="submission" date="2023-07" db="EMBL/GenBank/DDBJ databases">
        <authorList>
            <person name="Kim M.K."/>
        </authorList>
    </citation>
    <scope>NUCLEOTIDE SEQUENCE</scope>
    <source>
        <strain evidence="1">ASUV-10-1</strain>
    </source>
</reference>
<evidence type="ECO:0000313" key="2">
    <source>
        <dbReference type="Proteomes" id="UP001176429"/>
    </source>
</evidence>
<dbReference type="EMBL" id="JAUQSY010000027">
    <property type="protein sequence ID" value="MDO7877806.1"/>
    <property type="molecule type" value="Genomic_DNA"/>
</dbReference>
<proteinExistence type="predicted"/>
<organism evidence="1 2">
    <name type="scientific">Hymenobacter aranciens</name>
    <dbReference type="NCBI Taxonomy" id="3063996"/>
    <lineage>
        <taxon>Bacteria</taxon>
        <taxon>Pseudomonadati</taxon>
        <taxon>Bacteroidota</taxon>
        <taxon>Cytophagia</taxon>
        <taxon>Cytophagales</taxon>
        <taxon>Hymenobacteraceae</taxon>
        <taxon>Hymenobacter</taxon>
    </lineage>
</organism>
<gene>
    <name evidence="1" type="ORF">Q5H93_23925</name>
</gene>
<protein>
    <recommendedName>
        <fullName evidence="3">STAS/SEC14 domain-containing protein</fullName>
    </recommendedName>
</protein>
<comment type="caution">
    <text evidence="1">The sequence shown here is derived from an EMBL/GenBank/DDBJ whole genome shotgun (WGS) entry which is preliminary data.</text>
</comment>
<accession>A0ABT9BHR3</accession>
<dbReference type="Proteomes" id="UP001176429">
    <property type="component" value="Unassembled WGS sequence"/>
</dbReference>
<evidence type="ECO:0000313" key="1">
    <source>
        <dbReference type="EMBL" id="MDO7877806.1"/>
    </source>
</evidence>
<sequence>MLPPAALHIARDPGTGFLSARWQGPVPEVLLMRHYVVLLAEAHRLPGGHFWLLDLRGRNWPSPRFEHWFSHILAPRVTDALGHPVFVACVLDAGHAPEANGPAAEASQRECATHDLYTYFFDSEDAARAWLRHQQQHYHTPA</sequence>